<feature type="domain" description="PX" evidence="10">
    <location>
        <begin position="103"/>
        <end position="212"/>
    </location>
</feature>
<evidence type="ECO:0000256" key="4">
    <source>
        <dbReference type="ARBA" id="ARBA00014268"/>
    </source>
</evidence>
<name>A0AAD5Y8E3_9FUNG</name>
<dbReference type="PROSITE" id="PS50195">
    <property type="entry name" value="PX"/>
    <property type="match status" value="1"/>
</dbReference>
<evidence type="ECO:0000259" key="10">
    <source>
        <dbReference type="PROSITE" id="PS50195"/>
    </source>
</evidence>
<dbReference type="GO" id="GO:0005768">
    <property type="term" value="C:endosome"/>
    <property type="evidence" value="ECO:0007669"/>
    <property type="project" value="TreeGrafter"/>
</dbReference>
<evidence type="ECO:0000256" key="2">
    <source>
        <dbReference type="ARBA" id="ARBA00004496"/>
    </source>
</evidence>
<keyword evidence="12" id="KW-1185">Reference proteome</keyword>
<keyword evidence="6" id="KW-0963">Cytoplasm</keyword>
<dbReference type="GO" id="GO:0005829">
    <property type="term" value="C:cytosol"/>
    <property type="evidence" value="ECO:0007669"/>
    <property type="project" value="GOC"/>
</dbReference>
<dbReference type="GO" id="GO:0032266">
    <property type="term" value="F:phosphatidylinositol-3-phosphate binding"/>
    <property type="evidence" value="ECO:0007669"/>
    <property type="project" value="TreeGrafter"/>
</dbReference>
<dbReference type="SUPFAM" id="SSF64268">
    <property type="entry name" value="PX domain"/>
    <property type="match status" value="1"/>
</dbReference>
<dbReference type="Gene3D" id="3.30.1520.10">
    <property type="entry name" value="Phox-like domain"/>
    <property type="match status" value="1"/>
</dbReference>
<evidence type="ECO:0000256" key="3">
    <source>
        <dbReference type="ARBA" id="ARBA00010883"/>
    </source>
</evidence>
<keyword evidence="5" id="KW-0813">Transport</keyword>
<dbReference type="GO" id="GO:0042147">
    <property type="term" value="P:retrograde transport, endosome to Golgi"/>
    <property type="evidence" value="ECO:0007669"/>
    <property type="project" value="InterPro"/>
</dbReference>
<evidence type="ECO:0000256" key="7">
    <source>
        <dbReference type="ARBA" id="ARBA00022927"/>
    </source>
</evidence>
<dbReference type="AlphaFoldDB" id="A0AAD5Y8E3"/>
<keyword evidence="7" id="KW-0653">Protein transport</keyword>
<protein>
    <recommendedName>
        <fullName evidence="4">Sorting nexin MVP1</fullName>
    </recommendedName>
</protein>
<keyword evidence="8" id="KW-0472">Membrane</keyword>
<evidence type="ECO:0000256" key="8">
    <source>
        <dbReference type="ARBA" id="ARBA00023136"/>
    </source>
</evidence>
<comment type="subcellular location">
    <subcellularLocation>
        <location evidence="2">Cytoplasm</location>
    </subcellularLocation>
    <subcellularLocation>
        <location evidence="1">Membrane</location>
        <topology evidence="1">Peripheral membrane protein</topology>
        <orientation evidence="1">Cytoplasmic side</orientation>
    </subcellularLocation>
</comment>
<dbReference type="InterPro" id="IPR045734">
    <property type="entry name" value="Snx8_BAR_dom"/>
</dbReference>
<proteinExistence type="inferred from homology"/>
<dbReference type="Proteomes" id="UP001210925">
    <property type="component" value="Unassembled WGS sequence"/>
</dbReference>
<evidence type="ECO:0000256" key="9">
    <source>
        <dbReference type="SAM" id="MobiDB-lite"/>
    </source>
</evidence>
<organism evidence="11 12">
    <name type="scientific">Boothiomyces macroporosus</name>
    <dbReference type="NCBI Taxonomy" id="261099"/>
    <lineage>
        <taxon>Eukaryota</taxon>
        <taxon>Fungi</taxon>
        <taxon>Fungi incertae sedis</taxon>
        <taxon>Chytridiomycota</taxon>
        <taxon>Chytridiomycota incertae sedis</taxon>
        <taxon>Chytridiomycetes</taxon>
        <taxon>Rhizophydiales</taxon>
        <taxon>Terramycetaceae</taxon>
        <taxon>Boothiomyces</taxon>
    </lineage>
</organism>
<dbReference type="Pfam" id="PF00787">
    <property type="entry name" value="PX"/>
    <property type="match status" value="1"/>
</dbReference>
<reference evidence="11" key="1">
    <citation type="submission" date="2020-05" db="EMBL/GenBank/DDBJ databases">
        <title>Phylogenomic resolution of chytrid fungi.</title>
        <authorList>
            <person name="Stajich J.E."/>
            <person name="Amses K."/>
            <person name="Simmons R."/>
            <person name="Seto K."/>
            <person name="Myers J."/>
            <person name="Bonds A."/>
            <person name="Quandt C.A."/>
            <person name="Barry K."/>
            <person name="Liu P."/>
            <person name="Grigoriev I."/>
            <person name="Longcore J.E."/>
            <person name="James T.Y."/>
        </authorList>
    </citation>
    <scope>NUCLEOTIDE SEQUENCE</scope>
    <source>
        <strain evidence="11">PLAUS21</strain>
    </source>
</reference>
<dbReference type="GO" id="GO:0016020">
    <property type="term" value="C:membrane"/>
    <property type="evidence" value="ECO:0007669"/>
    <property type="project" value="UniProtKB-SubCell"/>
</dbReference>
<dbReference type="InterPro" id="IPR028662">
    <property type="entry name" value="SNX8/Mvp1"/>
</dbReference>
<comment type="caution">
    <text evidence="11">The sequence shown here is derived from an EMBL/GenBank/DDBJ whole genome shotgun (WGS) entry which is preliminary data.</text>
</comment>
<evidence type="ECO:0000256" key="5">
    <source>
        <dbReference type="ARBA" id="ARBA00022448"/>
    </source>
</evidence>
<evidence type="ECO:0000313" key="11">
    <source>
        <dbReference type="EMBL" id="KAJ3257722.1"/>
    </source>
</evidence>
<dbReference type="GO" id="GO:0006623">
    <property type="term" value="P:protein targeting to vacuole"/>
    <property type="evidence" value="ECO:0007669"/>
    <property type="project" value="TreeGrafter"/>
</dbReference>
<dbReference type="PANTHER" id="PTHR47554:SF1">
    <property type="entry name" value="SORTING NEXIN MVP1"/>
    <property type="match status" value="1"/>
</dbReference>
<evidence type="ECO:0000313" key="12">
    <source>
        <dbReference type="Proteomes" id="UP001210925"/>
    </source>
</evidence>
<dbReference type="EMBL" id="JADGKB010000035">
    <property type="protein sequence ID" value="KAJ3257722.1"/>
    <property type="molecule type" value="Genomic_DNA"/>
</dbReference>
<accession>A0AAD5Y8E3</accession>
<sequence>MNNLLANPWDSETPIEEQPSLPSSSLNERGMIFSQSYSDDLPNLGSITLNTDLAQDPWKSNENLVAGDEIFSNSVTLPPFPPSKHEDNVPQTQKEISYQIELKKLDQITVELEEKHVSLFGHLNYIVKSKFHGSSVSRRYSDVLWLQNHLLKKYPFRIITSIPPKKAVGVDAAFIEQRRKGLSRFMNFIANHPVISKDPQIHAFFTCEATFQSYRNSNVVENEEEFNVNQVQEDELASVPELFESQLLDLKTSLKPQIDYIFELIGIMERYAHRSMESALDYRKLAVLLSTTKNGNNCFVAGCTYCGNINEQCDAYSDGLEGVCNAHTDQAYTMSMQIVEDLKSYRDLLTGFQIMLTRREMAITAMASQNIARRITGNKNRLVEVTAKGGGQKEIDRITNLINQDEREQEYQVARTRFIEWCVYNEYRFLHDQKSSLVTLLTLFLETQIKFSSQYLSVI</sequence>
<dbReference type="InterPro" id="IPR036871">
    <property type="entry name" value="PX_dom_sf"/>
</dbReference>
<gene>
    <name evidence="11" type="primary">MVP1</name>
    <name evidence="11" type="ORF">HK103_004349</name>
</gene>
<feature type="region of interest" description="Disordered" evidence="9">
    <location>
        <begin position="1"/>
        <end position="27"/>
    </location>
</feature>
<dbReference type="InterPro" id="IPR001683">
    <property type="entry name" value="PX_dom"/>
</dbReference>
<comment type="similarity">
    <text evidence="3">Belongs to the sorting nexin family.</text>
</comment>
<dbReference type="Pfam" id="PF19566">
    <property type="entry name" value="Snx8_BAR_dom"/>
    <property type="match status" value="1"/>
</dbReference>
<evidence type="ECO:0000256" key="6">
    <source>
        <dbReference type="ARBA" id="ARBA00022490"/>
    </source>
</evidence>
<dbReference type="PANTHER" id="PTHR47554">
    <property type="entry name" value="SORTING NEXIN MVP1"/>
    <property type="match status" value="1"/>
</dbReference>
<evidence type="ECO:0000256" key="1">
    <source>
        <dbReference type="ARBA" id="ARBA00004287"/>
    </source>
</evidence>
<dbReference type="SMART" id="SM00312">
    <property type="entry name" value="PX"/>
    <property type="match status" value="1"/>
</dbReference>